<dbReference type="OrthoDB" id="8195432at2759"/>
<keyword evidence="3" id="KW-1185">Reference proteome</keyword>
<dbReference type="AlphaFoldDB" id="E9I2B0"/>
<dbReference type="HOGENOM" id="CLU_3070785_0_0_1"/>
<dbReference type="KEGG" id="dpx:DAPPUDRAFT_337911"/>
<sequence length="53" mass="6138">MKKLIVSDTIRWSRDIYVEFISGKRQYREDVPSNPIPVHPHYGPAVTEQPGDN</sequence>
<reference evidence="2 3" key="1">
    <citation type="journal article" date="2011" name="Science">
        <title>The ecoresponsive genome of Daphnia pulex.</title>
        <authorList>
            <person name="Colbourne J.K."/>
            <person name="Pfrender M.E."/>
            <person name="Gilbert D."/>
            <person name="Thomas W.K."/>
            <person name="Tucker A."/>
            <person name="Oakley T.H."/>
            <person name="Tokishita S."/>
            <person name="Aerts A."/>
            <person name="Arnold G.J."/>
            <person name="Basu M.K."/>
            <person name="Bauer D.J."/>
            <person name="Caceres C.E."/>
            <person name="Carmel L."/>
            <person name="Casola C."/>
            <person name="Choi J.H."/>
            <person name="Detter J.C."/>
            <person name="Dong Q."/>
            <person name="Dusheyko S."/>
            <person name="Eads B.D."/>
            <person name="Frohlich T."/>
            <person name="Geiler-Samerotte K.A."/>
            <person name="Gerlach D."/>
            <person name="Hatcher P."/>
            <person name="Jogdeo S."/>
            <person name="Krijgsveld J."/>
            <person name="Kriventseva E.V."/>
            <person name="Kultz D."/>
            <person name="Laforsch C."/>
            <person name="Lindquist E."/>
            <person name="Lopez J."/>
            <person name="Manak J.R."/>
            <person name="Muller J."/>
            <person name="Pangilinan J."/>
            <person name="Patwardhan R.P."/>
            <person name="Pitluck S."/>
            <person name="Pritham E.J."/>
            <person name="Rechtsteiner A."/>
            <person name="Rho M."/>
            <person name="Rogozin I.B."/>
            <person name="Sakarya O."/>
            <person name="Salamov A."/>
            <person name="Schaack S."/>
            <person name="Shapiro H."/>
            <person name="Shiga Y."/>
            <person name="Skalitzky C."/>
            <person name="Smith Z."/>
            <person name="Souvorov A."/>
            <person name="Sung W."/>
            <person name="Tang Z."/>
            <person name="Tsuchiya D."/>
            <person name="Tu H."/>
            <person name="Vos H."/>
            <person name="Wang M."/>
            <person name="Wolf Y.I."/>
            <person name="Yamagata H."/>
            <person name="Yamada T."/>
            <person name="Ye Y."/>
            <person name="Shaw J.R."/>
            <person name="Andrews J."/>
            <person name="Crease T.J."/>
            <person name="Tang H."/>
            <person name="Lucas S.M."/>
            <person name="Robertson H.M."/>
            <person name="Bork P."/>
            <person name="Koonin E.V."/>
            <person name="Zdobnov E.M."/>
            <person name="Grigoriev I.V."/>
            <person name="Lynch M."/>
            <person name="Boore J.L."/>
        </authorList>
    </citation>
    <scope>NUCLEOTIDE SEQUENCE [LARGE SCALE GENOMIC DNA]</scope>
</reference>
<dbReference type="InParanoid" id="E9I2B0"/>
<dbReference type="EMBL" id="GL734032">
    <property type="protein sequence ID" value="EFX61870.1"/>
    <property type="molecule type" value="Genomic_DNA"/>
</dbReference>
<dbReference type="Proteomes" id="UP000000305">
    <property type="component" value="Unassembled WGS sequence"/>
</dbReference>
<accession>E9I2B0</accession>
<evidence type="ECO:0000256" key="1">
    <source>
        <dbReference type="SAM" id="MobiDB-lite"/>
    </source>
</evidence>
<evidence type="ECO:0000313" key="2">
    <source>
        <dbReference type="EMBL" id="EFX61870.1"/>
    </source>
</evidence>
<protein>
    <submittedName>
        <fullName evidence="2">Uncharacterized protein</fullName>
    </submittedName>
</protein>
<evidence type="ECO:0000313" key="3">
    <source>
        <dbReference type="Proteomes" id="UP000000305"/>
    </source>
</evidence>
<gene>
    <name evidence="2" type="ORF">DAPPUDRAFT_337911</name>
</gene>
<feature type="region of interest" description="Disordered" evidence="1">
    <location>
        <begin position="31"/>
        <end position="53"/>
    </location>
</feature>
<organism evidence="2 3">
    <name type="scientific">Daphnia pulex</name>
    <name type="common">Water flea</name>
    <dbReference type="NCBI Taxonomy" id="6669"/>
    <lineage>
        <taxon>Eukaryota</taxon>
        <taxon>Metazoa</taxon>
        <taxon>Ecdysozoa</taxon>
        <taxon>Arthropoda</taxon>
        <taxon>Crustacea</taxon>
        <taxon>Branchiopoda</taxon>
        <taxon>Diplostraca</taxon>
        <taxon>Cladocera</taxon>
        <taxon>Anomopoda</taxon>
        <taxon>Daphniidae</taxon>
        <taxon>Daphnia</taxon>
    </lineage>
</organism>
<proteinExistence type="predicted"/>
<name>E9I2B0_DAPPU</name>